<dbReference type="Proteomes" id="UP000239209">
    <property type="component" value="Unassembled WGS sequence"/>
</dbReference>
<comment type="caution">
    <text evidence="1">The sequence shown here is derived from an EMBL/GenBank/DDBJ whole genome shotgun (WGS) entry which is preliminary data.</text>
</comment>
<reference evidence="1 2" key="1">
    <citation type="submission" date="2018-03" db="EMBL/GenBank/DDBJ databases">
        <title>Genomic Encyclopedia of Archaeal and Bacterial Type Strains, Phase II (KMG-II): from individual species to whole genera.</title>
        <authorList>
            <person name="Goeker M."/>
        </authorList>
    </citation>
    <scope>NUCLEOTIDE SEQUENCE [LARGE SCALE GENOMIC DNA]</scope>
    <source>
        <strain evidence="1 2">DSM 45348</strain>
    </source>
</reference>
<protein>
    <recommendedName>
        <fullName evidence="3">DDE superfamily endonuclease</fullName>
    </recommendedName>
</protein>
<name>A0A2T0SAJ9_9ACTN</name>
<proteinExistence type="predicted"/>
<keyword evidence="2" id="KW-1185">Reference proteome</keyword>
<evidence type="ECO:0008006" key="3">
    <source>
        <dbReference type="Google" id="ProtNLM"/>
    </source>
</evidence>
<organism evidence="1 2">
    <name type="scientific">Pseudosporangium ferrugineum</name>
    <dbReference type="NCBI Taxonomy" id="439699"/>
    <lineage>
        <taxon>Bacteria</taxon>
        <taxon>Bacillati</taxon>
        <taxon>Actinomycetota</taxon>
        <taxon>Actinomycetes</taxon>
        <taxon>Micromonosporales</taxon>
        <taxon>Micromonosporaceae</taxon>
        <taxon>Pseudosporangium</taxon>
    </lineage>
</organism>
<accession>A0A2T0SAJ9</accession>
<dbReference type="EMBL" id="PVZG01000004">
    <property type="protein sequence ID" value="PRY30449.1"/>
    <property type="molecule type" value="Genomic_DNA"/>
</dbReference>
<dbReference type="AlphaFoldDB" id="A0A2T0SAJ9"/>
<sequence>MSKEPAFADKVADIVGLYLDPPGGAVVLSLDEKTQIQALDRTQPLLPTEFDRSEQRTHDYVRHGTTNLFAALNVGTGEVIGDCVPSLSSLDTWTDLSDQVPSTMRLTCGAWSFSASASARAPSGMGDTAMVQAINSPRGMHPRGLYK</sequence>
<evidence type="ECO:0000313" key="2">
    <source>
        <dbReference type="Proteomes" id="UP000239209"/>
    </source>
</evidence>
<gene>
    <name evidence="1" type="ORF">CLV70_1041</name>
</gene>
<evidence type="ECO:0000313" key="1">
    <source>
        <dbReference type="EMBL" id="PRY30449.1"/>
    </source>
</evidence>